<evidence type="ECO:0000259" key="2">
    <source>
        <dbReference type="Pfam" id="PF12729"/>
    </source>
</evidence>
<name>A0A239JSB7_9FIRM</name>
<accession>A0A239JSB7</accession>
<keyword evidence="1" id="KW-0472">Membrane</keyword>
<proteinExistence type="predicted"/>
<dbReference type="AlphaFoldDB" id="A0A239JSB7"/>
<sequence length="229" mass="25689">MKKLTKNMRITHSIIMVVILATAFLAIVGGIGYKGIGSINNNVSQIYNEAVLKTQLVTEINHKFMNIRIEVLRAIDLGYNPSIIRNVDNLDQELRELMDAYLEGQDEESMENVVLESAKNNYDTFMNTWASVVAKLQRHEELDDQDRFSLEARGSAILSSLVYVVNSNKEFAEELYDESMGIYNANIRGLSTISIIALITLLGFSFLIIGILKKSIKEMNGIFENVATG</sequence>
<feature type="domain" description="Chemotaxis methyl-accepting receptor HlyB-like 4HB MCP" evidence="2">
    <location>
        <begin position="7"/>
        <end position="179"/>
    </location>
</feature>
<keyword evidence="1" id="KW-1133">Transmembrane helix</keyword>
<protein>
    <submittedName>
        <fullName evidence="3">Four helix bundle sensory module for signal transduction</fullName>
    </submittedName>
</protein>
<dbReference type="OrthoDB" id="369336at2"/>
<dbReference type="InterPro" id="IPR024478">
    <property type="entry name" value="HlyB_4HB_MCP"/>
</dbReference>
<dbReference type="EMBL" id="FZOJ01000037">
    <property type="protein sequence ID" value="SNT07684.1"/>
    <property type="molecule type" value="Genomic_DNA"/>
</dbReference>
<keyword evidence="1" id="KW-0812">Transmembrane</keyword>
<reference evidence="3 4" key="1">
    <citation type="submission" date="2017-06" db="EMBL/GenBank/DDBJ databases">
        <authorList>
            <person name="Kim H.J."/>
            <person name="Triplett B.A."/>
        </authorList>
    </citation>
    <scope>NUCLEOTIDE SEQUENCE [LARGE SCALE GENOMIC DNA]</scope>
    <source>
        <strain evidence="3 4">SCA</strain>
    </source>
</reference>
<evidence type="ECO:0000256" key="1">
    <source>
        <dbReference type="SAM" id="Phobius"/>
    </source>
</evidence>
<feature type="non-terminal residue" evidence="3">
    <location>
        <position position="229"/>
    </location>
</feature>
<organism evidence="3 4">
    <name type="scientific">Anaerovirgula multivorans</name>
    <dbReference type="NCBI Taxonomy" id="312168"/>
    <lineage>
        <taxon>Bacteria</taxon>
        <taxon>Bacillati</taxon>
        <taxon>Bacillota</taxon>
        <taxon>Clostridia</taxon>
        <taxon>Peptostreptococcales</taxon>
        <taxon>Natronincolaceae</taxon>
        <taxon>Anaerovirgula</taxon>
    </lineage>
</organism>
<dbReference type="Pfam" id="PF12729">
    <property type="entry name" value="4HB_MCP_1"/>
    <property type="match status" value="1"/>
</dbReference>
<evidence type="ECO:0000313" key="4">
    <source>
        <dbReference type="Proteomes" id="UP000198304"/>
    </source>
</evidence>
<gene>
    <name evidence="3" type="ORF">SAMN05446037_103738</name>
</gene>
<dbReference type="RefSeq" id="WP_141131548.1">
    <property type="nucleotide sequence ID" value="NZ_FZOJ01000037.1"/>
</dbReference>
<feature type="transmembrane region" description="Helical" evidence="1">
    <location>
        <begin position="189"/>
        <end position="212"/>
    </location>
</feature>
<dbReference type="Proteomes" id="UP000198304">
    <property type="component" value="Unassembled WGS sequence"/>
</dbReference>
<keyword evidence="4" id="KW-1185">Reference proteome</keyword>
<evidence type="ECO:0000313" key="3">
    <source>
        <dbReference type="EMBL" id="SNT07684.1"/>
    </source>
</evidence>
<feature type="transmembrane region" description="Helical" evidence="1">
    <location>
        <begin position="12"/>
        <end position="33"/>
    </location>
</feature>